<dbReference type="Gene3D" id="3.30.70.330">
    <property type="match status" value="1"/>
</dbReference>
<reference evidence="5" key="1">
    <citation type="submission" date="2025-08" db="UniProtKB">
        <authorList>
            <consortium name="Ensembl"/>
        </authorList>
    </citation>
    <scope>IDENTIFICATION</scope>
</reference>
<dbReference type="SMART" id="SM00715">
    <property type="entry name" value="LA"/>
    <property type="match status" value="1"/>
</dbReference>
<dbReference type="HOGENOM" id="CLU_1113551_0_0_1"/>
<dbReference type="PROSITE" id="PS50961">
    <property type="entry name" value="HTH_LA"/>
    <property type="match status" value="1"/>
</dbReference>
<dbReference type="InterPro" id="IPR012677">
    <property type="entry name" value="Nucleotide-bd_a/b_plait_sf"/>
</dbReference>
<protein>
    <recommendedName>
        <fullName evidence="4">HTH La-type RNA-binding domain-containing protein</fullName>
    </recommendedName>
</protein>
<evidence type="ECO:0000256" key="1">
    <source>
        <dbReference type="ARBA" id="ARBA00022553"/>
    </source>
</evidence>
<dbReference type="GO" id="GO:0010494">
    <property type="term" value="C:cytoplasmic stress granule"/>
    <property type="evidence" value="ECO:0007669"/>
    <property type="project" value="TreeGrafter"/>
</dbReference>
<dbReference type="GO" id="GO:0003730">
    <property type="term" value="F:mRNA 3'-UTR binding"/>
    <property type="evidence" value="ECO:0007669"/>
    <property type="project" value="TreeGrafter"/>
</dbReference>
<dbReference type="GO" id="GO:0005829">
    <property type="term" value="C:cytosol"/>
    <property type="evidence" value="ECO:0007669"/>
    <property type="project" value="TreeGrafter"/>
</dbReference>
<dbReference type="STRING" id="7757.ENSPMAP00000001166"/>
<accession>S4R7I6</accession>
<feature type="domain" description="HTH La-type RNA-binding" evidence="4">
    <location>
        <begin position="5"/>
        <end position="94"/>
    </location>
</feature>
<dbReference type="InterPro" id="IPR035979">
    <property type="entry name" value="RBD_domain_sf"/>
</dbReference>
<dbReference type="SUPFAM" id="SSF54928">
    <property type="entry name" value="RNA-binding domain, RBD"/>
    <property type="match status" value="1"/>
</dbReference>
<dbReference type="GO" id="GO:0045727">
    <property type="term" value="P:positive regulation of translation"/>
    <property type="evidence" value="ECO:0007669"/>
    <property type="project" value="TreeGrafter"/>
</dbReference>
<dbReference type="InterPro" id="IPR058699">
    <property type="entry name" value="RRM_LARP4/4B"/>
</dbReference>
<dbReference type="CDD" id="cd12430">
    <property type="entry name" value="RRM_LARP4_5_like"/>
    <property type="match status" value="1"/>
</dbReference>
<dbReference type="PANTHER" id="PTHR22792">
    <property type="entry name" value="LUPUS LA PROTEIN-RELATED"/>
    <property type="match status" value="1"/>
</dbReference>
<dbReference type="Pfam" id="PF26088">
    <property type="entry name" value="RRM_LARP4"/>
    <property type="match status" value="1"/>
</dbReference>
<keyword evidence="1" id="KW-0597">Phosphoprotein</keyword>
<evidence type="ECO:0000259" key="4">
    <source>
        <dbReference type="PROSITE" id="PS50961"/>
    </source>
</evidence>
<sequence>QESNTMSPEELKEVLKKQLEYYFSRENLANDLYLVSQMDSDQYVPIWTIANFNQVKRLTSDLQLIVDTLKSSALVHVDEKGERVRPNQKRCIVILREVPASTPVEEVEKLFTNGNCGRFVSCEFAHNDSWYITFETDADAQQAYKYLREEAKTFLGKPIMARIKAKPMAMNVFLPKNGLRSAEPTMYMQPVYAPPPAPPPPTQQQQQQYPLYSVLPQPWPATPQGYFDTASLAFQNAAFLNGFPAPGHYK</sequence>
<dbReference type="PANTHER" id="PTHR22792:SF131">
    <property type="entry name" value="LA-RELATED PROTEIN LARP4B"/>
    <property type="match status" value="1"/>
</dbReference>
<dbReference type="SUPFAM" id="SSF46785">
    <property type="entry name" value="Winged helix' DNA-binding domain"/>
    <property type="match status" value="1"/>
</dbReference>
<dbReference type="InterPro" id="IPR036388">
    <property type="entry name" value="WH-like_DNA-bd_sf"/>
</dbReference>
<dbReference type="AlphaFoldDB" id="S4R7I6"/>
<dbReference type="InterPro" id="IPR006630">
    <property type="entry name" value="La_HTH"/>
</dbReference>
<dbReference type="GeneTree" id="ENSGT00940000154409"/>
<dbReference type="InterPro" id="IPR036390">
    <property type="entry name" value="WH_DNA-bd_sf"/>
</dbReference>
<evidence type="ECO:0000256" key="2">
    <source>
        <dbReference type="ARBA" id="ARBA00022884"/>
    </source>
</evidence>
<evidence type="ECO:0000313" key="5">
    <source>
        <dbReference type="Ensembl" id="ENSPMAP00000001166.1"/>
    </source>
</evidence>
<evidence type="ECO:0000256" key="3">
    <source>
        <dbReference type="PROSITE-ProRule" id="PRU00332"/>
    </source>
</evidence>
<organism evidence="5">
    <name type="scientific">Petromyzon marinus</name>
    <name type="common">Sea lamprey</name>
    <dbReference type="NCBI Taxonomy" id="7757"/>
    <lineage>
        <taxon>Eukaryota</taxon>
        <taxon>Metazoa</taxon>
        <taxon>Chordata</taxon>
        <taxon>Craniata</taxon>
        <taxon>Vertebrata</taxon>
        <taxon>Cyclostomata</taxon>
        <taxon>Hyperoartia</taxon>
        <taxon>Petromyzontiformes</taxon>
        <taxon>Petromyzontidae</taxon>
        <taxon>Petromyzon</taxon>
    </lineage>
</organism>
<keyword evidence="2 3" id="KW-0694">RNA-binding</keyword>
<dbReference type="InterPro" id="IPR045180">
    <property type="entry name" value="La_dom_prot"/>
</dbReference>
<dbReference type="CDD" id="cd08031">
    <property type="entry name" value="LARP_4_5_like"/>
    <property type="match status" value="1"/>
</dbReference>
<reference evidence="5" key="2">
    <citation type="submission" date="2025-09" db="UniProtKB">
        <authorList>
            <consortium name="Ensembl"/>
        </authorList>
    </citation>
    <scope>IDENTIFICATION</scope>
</reference>
<dbReference type="Gene3D" id="1.10.10.10">
    <property type="entry name" value="Winged helix-like DNA-binding domain superfamily/Winged helix DNA-binding domain"/>
    <property type="match status" value="1"/>
</dbReference>
<dbReference type="Pfam" id="PF05383">
    <property type="entry name" value="La"/>
    <property type="match status" value="1"/>
</dbReference>
<dbReference type="OMA" id="AMTRNRY"/>
<dbReference type="Ensembl" id="ENSPMAT00000001171.1">
    <property type="protein sequence ID" value="ENSPMAP00000001166.1"/>
    <property type="gene ID" value="ENSPMAG00000001038.1"/>
</dbReference>
<proteinExistence type="predicted"/>
<name>S4R7I6_PETMA</name>